<sequence>MHQACARAYDLYSYDVAGQRISHTNALGDTEKTYYDSMGRVTRTRSYQGYSTVYNYQFNNAVTGLGGLTGRGWTKTTTQADGYTLIDQLDMFGRVTWHQDLGEHQFVYTYNHA</sequence>
<dbReference type="NCBIfam" id="TIGR01643">
    <property type="entry name" value="YD_repeat_2x"/>
    <property type="match status" value="1"/>
</dbReference>
<dbReference type="AlphaFoldDB" id="A0A3N0UTB4"/>
<gene>
    <name evidence="1" type="ORF">ED236_12260</name>
</gene>
<accession>A0A3N0UTB4</accession>
<feature type="non-terminal residue" evidence="1">
    <location>
        <position position="113"/>
    </location>
</feature>
<dbReference type="Gene3D" id="2.180.10.10">
    <property type="entry name" value="RHS repeat-associated core"/>
    <property type="match status" value="1"/>
</dbReference>
<protein>
    <recommendedName>
        <fullName evidence="3">RHS repeat protein</fullName>
    </recommendedName>
</protein>
<dbReference type="EMBL" id="RJVP01000012">
    <property type="protein sequence ID" value="ROH83780.1"/>
    <property type="molecule type" value="Genomic_DNA"/>
</dbReference>
<name>A0A3N0UTB4_9PROT</name>
<evidence type="ECO:0008006" key="3">
    <source>
        <dbReference type="Google" id="ProtNLM"/>
    </source>
</evidence>
<comment type="caution">
    <text evidence="1">The sequence shown here is derived from an EMBL/GenBank/DDBJ whole genome shotgun (WGS) entry which is preliminary data.</text>
</comment>
<evidence type="ECO:0000313" key="2">
    <source>
        <dbReference type="Proteomes" id="UP000275137"/>
    </source>
</evidence>
<dbReference type="Proteomes" id="UP000275137">
    <property type="component" value="Unassembled WGS sequence"/>
</dbReference>
<keyword evidence="2" id="KW-1185">Reference proteome</keyword>
<dbReference type="InterPro" id="IPR006530">
    <property type="entry name" value="YD"/>
</dbReference>
<organism evidence="1 2">
    <name type="scientific">Pseudomethylobacillus aquaticus</name>
    <dbReference type="NCBI Taxonomy" id="2676064"/>
    <lineage>
        <taxon>Bacteria</taxon>
        <taxon>Pseudomonadati</taxon>
        <taxon>Pseudomonadota</taxon>
        <taxon>Betaproteobacteria</taxon>
        <taxon>Nitrosomonadales</taxon>
        <taxon>Methylophilaceae</taxon>
        <taxon>Pseudomethylobacillus</taxon>
    </lineage>
</organism>
<dbReference type="RefSeq" id="WP_148042306.1">
    <property type="nucleotide sequence ID" value="NZ_RJVP01000012.1"/>
</dbReference>
<proteinExistence type="predicted"/>
<evidence type="ECO:0000313" key="1">
    <source>
        <dbReference type="EMBL" id="ROH83780.1"/>
    </source>
</evidence>
<reference evidence="1 2" key="1">
    <citation type="submission" date="2018-10" db="EMBL/GenBank/DDBJ databases">
        <authorList>
            <person name="Chen W.-M."/>
        </authorList>
    </citation>
    <scope>NUCLEOTIDE SEQUENCE [LARGE SCALE GENOMIC DNA]</scope>
    <source>
        <strain evidence="1 2">H-5</strain>
    </source>
</reference>